<evidence type="ECO:0000256" key="4">
    <source>
        <dbReference type="ARBA" id="ARBA00023157"/>
    </source>
</evidence>
<dbReference type="OrthoDB" id="3539798at2759"/>
<evidence type="ECO:0000256" key="2">
    <source>
        <dbReference type="ARBA" id="ARBA00022525"/>
    </source>
</evidence>
<dbReference type="GO" id="GO:0005576">
    <property type="term" value="C:extracellular region"/>
    <property type="evidence" value="ECO:0007669"/>
    <property type="project" value="UniProtKB-SubCell"/>
</dbReference>
<feature type="domain" description="AA1-like" evidence="5">
    <location>
        <begin position="57"/>
        <end position="174"/>
    </location>
</feature>
<keyword evidence="4" id="KW-1015">Disulfide bond</keyword>
<dbReference type="Proteomes" id="UP000250140">
    <property type="component" value="Unassembled WGS sequence"/>
</dbReference>
<reference evidence="6 7" key="1">
    <citation type="journal article" date="2016" name="Nat. Commun.">
        <title>Ectomycorrhizal ecology is imprinted in the genome of the dominant symbiotic fungus Cenococcum geophilum.</title>
        <authorList>
            <consortium name="DOE Joint Genome Institute"/>
            <person name="Peter M."/>
            <person name="Kohler A."/>
            <person name="Ohm R.A."/>
            <person name="Kuo A."/>
            <person name="Krutzmann J."/>
            <person name="Morin E."/>
            <person name="Arend M."/>
            <person name="Barry K.W."/>
            <person name="Binder M."/>
            <person name="Choi C."/>
            <person name="Clum A."/>
            <person name="Copeland A."/>
            <person name="Grisel N."/>
            <person name="Haridas S."/>
            <person name="Kipfer T."/>
            <person name="LaButti K."/>
            <person name="Lindquist E."/>
            <person name="Lipzen A."/>
            <person name="Maire R."/>
            <person name="Meier B."/>
            <person name="Mihaltcheva S."/>
            <person name="Molinier V."/>
            <person name="Murat C."/>
            <person name="Poggeler S."/>
            <person name="Quandt C.A."/>
            <person name="Sperisen C."/>
            <person name="Tritt A."/>
            <person name="Tisserant E."/>
            <person name="Crous P.W."/>
            <person name="Henrissat B."/>
            <person name="Nehls U."/>
            <person name="Egli S."/>
            <person name="Spatafora J.W."/>
            <person name="Grigoriev I.V."/>
            <person name="Martin F.M."/>
        </authorList>
    </citation>
    <scope>NUCLEOTIDE SEQUENCE [LARGE SCALE GENOMIC DNA]</scope>
    <source>
        <strain evidence="6 7">CBS 207.34</strain>
    </source>
</reference>
<comment type="subcellular location">
    <subcellularLocation>
        <location evidence="1">Secreted</location>
    </subcellularLocation>
</comment>
<protein>
    <recommendedName>
        <fullName evidence="5">AA1-like domain-containing protein</fullName>
    </recommendedName>
</protein>
<dbReference type="EMBL" id="KV749220">
    <property type="protein sequence ID" value="OCL10569.1"/>
    <property type="molecule type" value="Genomic_DNA"/>
</dbReference>
<evidence type="ECO:0000256" key="1">
    <source>
        <dbReference type="ARBA" id="ARBA00004613"/>
    </source>
</evidence>
<dbReference type="InterPro" id="IPR032382">
    <property type="entry name" value="AltA1"/>
</dbReference>
<dbReference type="Pfam" id="PF16541">
    <property type="entry name" value="AltA1"/>
    <property type="match status" value="1"/>
</dbReference>
<proteinExistence type="predicted"/>
<accession>A0A8E2F524</accession>
<keyword evidence="3" id="KW-0732">Signal</keyword>
<keyword evidence="2" id="KW-0964">Secreted</keyword>
<keyword evidence="7" id="KW-1185">Reference proteome</keyword>
<dbReference type="AlphaFoldDB" id="A0A8E2F524"/>
<evidence type="ECO:0000313" key="6">
    <source>
        <dbReference type="EMBL" id="OCL10569.1"/>
    </source>
</evidence>
<name>A0A8E2F524_9PEZI</name>
<gene>
    <name evidence="6" type="ORF">AOQ84DRAFT_438252</name>
</gene>
<sequence length="200" mass="22403">MRKQLQFATHKMKLSTLLPAFLFITSSTSYPYGWGLPSHNKPVFTLTNITYTSEIIYSTPAHLAVANGRIEFNLTNSAVPYITHCNAESEWLYDFFYGNIVYTCDAPTGEGIAEDASANFTFSKPAGTFEVNQTWSELRQGYDHPAFMLFGTGSGNATMNCETSYWQNTNWTLGQLYSITTENCKPANLTITPTVFPLHK</sequence>
<evidence type="ECO:0000259" key="5">
    <source>
        <dbReference type="Pfam" id="PF16541"/>
    </source>
</evidence>
<organism evidence="6 7">
    <name type="scientific">Glonium stellatum</name>
    <dbReference type="NCBI Taxonomy" id="574774"/>
    <lineage>
        <taxon>Eukaryota</taxon>
        <taxon>Fungi</taxon>
        <taxon>Dikarya</taxon>
        <taxon>Ascomycota</taxon>
        <taxon>Pezizomycotina</taxon>
        <taxon>Dothideomycetes</taxon>
        <taxon>Pleosporomycetidae</taxon>
        <taxon>Gloniales</taxon>
        <taxon>Gloniaceae</taxon>
        <taxon>Glonium</taxon>
    </lineage>
</organism>
<evidence type="ECO:0000256" key="3">
    <source>
        <dbReference type="ARBA" id="ARBA00022729"/>
    </source>
</evidence>
<evidence type="ECO:0000313" key="7">
    <source>
        <dbReference type="Proteomes" id="UP000250140"/>
    </source>
</evidence>